<evidence type="ECO:0000256" key="1">
    <source>
        <dbReference type="SAM" id="Phobius"/>
    </source>
</evidence>
<dbReference type="PANTHER" id="PTHR37464:SF1">
    <property type="entry name" value="BLL2463 PROTEIN"/>
    <property type="match status" value="1"/>
</dbReference>
<feature type="transmembrane region" description="Helical" evidence="1">
    <location>
        <begin position="61"/>
        <end position="83"/>
    </location>
</feature>
<dbReference type="RefSeq" id="WP_311159702.1">
    <property type="nucleotide sequence ID" value="NZ_JAVQLW010000001.1"/>
</dbReference>
<dbReference type="EMBL" id="JAVQLW010000001">
    <property type="protein sequence ID" value="MDS9467528.1"/>
    <property type="molecule type" value="Genomic_DNA"/>
</dbReference>
<feature type="domain" description="Aerotolerance regulator N-terminal" evidence="2">
    <location>
        <begin position="8"/>
        <end position="81"/>
    </location>
</feature>
<keyword evidence="1" id="KW-0812">Transmembrane</keyword>
<gene>
    <name evidence="3" type="ORF">RGQ15_08060</name>
</gene>
<dbReference type="NCBIfam" id="TIGR02226">
    <property type="entry name" value="two_anch"/>
    <property type="match status" value="1"/>
</dbReference>
<proteinExistence type="predicted"/>
<dbReference type="InterPro" id="IPR024163">
    <property type="entry name" value="Aerotolerance_reg_N"/>
</dbReference>
<keyword evidence="1" id="KW-0472">Membrane</keyword>
<name>A0ABU2HR63_9RHOB</name>
<keyword evidence="4" id="KW-1185">Reference proteome</keyword>
<dbReference type="Pfam" id="PF07584">
    <property type="entry name" value="BatA"/>
    <property type="match status" value="1"/>
</dbReference>
<comment type="caution">
    <text evidence="3">The sequence shown here is derived from an EMBL/GenBank/DDBJ whole genome shotgun (WGS) entry which is preliminary data.</text>
</comment>
<evidence type="ECO:0000313" key="4">
    <source>
        <dbReference type="Proteomes" id="UP001269144"/>
    </source>
</evidence>
<reference evidence="4" key="1">
    <citation type="submission" date="2023-07" db="EMBL/GenBank/DDBJ databases">
        <title>Paracoccus sp. MBLB3053 whole genome sequence.</title>
        <authorList>
            <person name="Hwang C.Y."/>
            <person name="Cho E.-S."/>
            <person name="Seo M.-J."/>
        </authorList>
    </citation>
    <scope>NUCLEOTIDE SEQUENCE [LARGE SCALE GENOMIC DNA]</scope>
    <source>
        <strain evidence="4">MBLB3053</strain>
    </source>
</reference>
<feature type="transmembrane region" description="Helical" evidence="1">
    <location>
        <begin position="613"/>
        <end position="633"/>
    </location>
</feature>
<evidence type="ECO:0000313" key="3">
    <source>
        <dbReference type="EMBL" id="MDS9467528.1"/>
    </source>
</evidence>
<accession>A0ABU2HR63</accession>
<dbReference type="PANTHER" id="PTHR37464">
    <property type="entry name" value="BLL2463 PROTEIN"/>
    <property type="match status" value="1"/>
</dbReference>
<dbReference type="InterPro" id="IPR011933">
    <property type="entry name" value="Double_TM_dom"/>
</dbReference>
<protein>
    <submittedName>
        <fullName evidence="3">BatA domain-containing protein</fullName>
    </submittedName>
</protein>
<dbReference type="Gene3D" id="3.40.50.880">
    <property type="match status" value="1"/>
</dbReference>
<organism evidence="3 4">
    <name type="scientific">Paracoccus aurantius</name>
    <dbReference type="NCBI Taxonomy" id="3073814"/>
    <lineage>
        <taxon>Bacteria</taxon>
        <taxon>Pseudomonadati</taxon>
        <taxon>Pseudomonadota</taxon>
        <taxon>Alphaproteobacteria</taxon>
        <taxon>Rhodobacterales</taxon>
        <taxon>Paracoccaceae</taxon>
        <taxon>Paracoccus</taxon>
    </lineage>
</organism>
<dbReference type="Proteomes" id="UP001269144">
    <property type="component" value="Unassembled WGS sequence"/>
</dbReference>
<dbReference type="InterPro" id="IPR029062">
    <property type="entry name" value="Class_I_gatase-like"/>
</dbReference>
<keyword evidence="1" id="KW-1133">Transmembrane helix</keyword>
<dbReference type="CDD" id="cd03143">
    <property type="entry name" value="A4_beta-galactosidase_middle_domain"/>
    <property type="match status" value="1"/>
</dbReference>
<evidence type="ECO:0000259" key="2">
    <source>
        <dbReference type="Pfam" id="PF07584"/>
    </source>
</evidence>
<sequence length="647" mass="68258">MLILGPLGFLTPWLLAALATLPIIWLILRAMPPRPKLVKFPGTRLLLGLKDAQPVARHTPWWLLLLRVLAIAALIIGFAGPIWKPAPEQSGQGPLLLVIDAGWAAAPDWPQRQARALRALERASAAGQPAALLLADGRAEGTLPFQPASELAARLRATQPVAWETRYPQDMDELLDQTPQGGISVLWLSDGLDHPGRSALLTALRARGTVTVVPPRDARFALQYDGGGQPSLRLFSLSPGAAPNVLAIGTDPQGVSRELARLQPGEPDDTAGVSSRLVPIDLPSELRNRITRFEVEGQDSAGTVVLADDSVRRRKLALVGDDRASEGQRLLSPLHYLGRALAPRTDLIEGGLGDVLQASPDVIVLADEIALPETAALQEWVDAGGLLIRFSGPRMGAYDRLGDEPLLPVRLRAGGRDVGGALSWGEPRAIAPFPSDGPFAGLTIPPDATVRAQLLAEPSPDLSSRTLAQLSDGTSLVTRVTSGKGQVVLFHTTANAEWSNLAISGLFVEMLDRLVQTAGASAEPSEPELAEGDFWTPVLVLDGFGRARDPQDLVPVPAADFAKGPAPGAPAGLYHSGERTAALNAGGPLVQANWPGVAVERAAQAPGVDLRGWLIAIAAALFALDALASAWLARGTLRRPPRSGAAA</sequence>
<dbReference type="SUPFAM" id="SSF52317">
    <property type="entry name" value="Class I glutamine amidotransferase-like"/>
    <property type="match status" value="1"/>
</dbReference>
<feature type="transmembrane region" description="Helical" evidence="1">
    <location>
        <begin position="6"/>
        <end position="28"/>
    </location>
</feature>